<feature type="region of interest" description="Disordered" evidence="2">
    <location>
        <begin position="193"/>
        <end position="242"/>
    </location>
</feature>
<feature type="coiled-coil region" evidence="1">
    <location>
        <begin position="359"/>
        <end position="417"/>
    </location>
</feature>
<evidence type="ECO:0000313" key="4">
    <source>
        <dbReference type="Proteomes" id="UP000235672"/>
    </source>
</evidence>
<proteinExistence type="predicted"/>
<sequence length="468" mass="50236">MTLKYIRPPLPNNSTAKSISSELKALRHQSEPEKETVKMRNLPLLFSVGFATVAYAHQPPSVCMLLSPTVTLTAGQSISAIVENDQGKPCLATLAFSNDNFLPVTFDLQPTACLGYQLAEISIPADAPNGNVSVLWECAGDNTSTCIQASIDGGSGNADTLMLQQKGTMRCLVPSIASSTLSTVVIQMSTITSASTTTSSTTEGTGITGSTSSSATGSTGSTGSTWSTTSSTSGSVPMSPSISSLVTPVADIQSTTTNSLTSSSTKCPCGQGNGIPNSEDFATMGSAMPQQNDPSLIYPQWNFEGRQDPRALQEYQLSWYTIQLENEAAEHNSTRAMLQRYIAQALAHERALCAEKDTNRNLNDVIKELKTQLGQARTELARAEEKERALCAEKNTNRNLNDVIKDLRTQLSQTKTDLVHLLLPDDKSDWNRSPVYEPILSNTPNDEDPVHLALSDEEVGGVGNQRYS</sequence>
<feature type="region of interest" description="Disordered" evidence="2">
    <location>
        <begin position="436"/>
        <end position="468"/>
    </location>
</feature>
<accession>A0A2J6Q8W7</accession>
<organism evidence="3 4">
    <name type="scientific">Hyaloscypha hepaticicola</name>
    <dbReference type="NCBI Taxonomy" id="2082293"/>
    <lineage>
        <taxon>Eukaryota</taxon>
        <taxon>Fungi</taxon>
        <taxon>Dikarya</taxon>
        <taxon>Ascomycota</taxon>
        <taxon>Pezizomycotina</taxon>
        <taxon>Leotiomycetes</taxon>
        <taxon>Helotiales</taxon>
        <taxon>Hyaloscyphaceae</taxon>
        <taxon>Hyaloscypha</taxon>
    </lineage>
</organism>
<keyword evidence="1" id="KW-0175">Coiled coil</keyword>
<name>A0A2J6Q8W7_9HELO</name>
<dbReference type="OrthoDB" id="5104857at2759"/>
<dbReference type="EMBL" id="KZ613477">
    <property type="protein sequence ID" value="PMD22682.1"/>
    <property type="molecule type" value="Genomic_DNA"/>
</dbReference>
<protein>
    <submittedName>
        <fullName evidence="3">Uncharacterized protein</fullName>
    </submittedName>
</protein>
<gene>
    <name evidence="3" type="ORF">NA56DRAFT_702469</name>
</gene>
<feature type="compositionally biased region" description="Low complexity" evidence="2">
    <location>
        <begin position="193"/>
        <end position="235"/>
    </location>
</feature>
<dbReference type="Proteomes" id="UP000235672">
    <property type="component" value="Unassembled WGS sequence"/>
</dbReference>
<dbReference type="STRING" id="1745343.A0A2J6Q8W7"/>
<dbReference type="AlphaFoldDB" id="A0A2J6Q8W7"/>
<keyword evidence="4" id="KW-1185">Reference proteome</keyword>
<evidence type="ECO:0000256" key="1">
    <source>
        <dbReference type="SAM" id="Coils"/>
    </source>
</evidence>
<evidence type="ECO:0000313" key="3">
    <source>
        <dbReference type="EMBL" id="PMD22682.1"/>
    </source>
</evidence>
<evidence type="ECO:0000256" key="2">
    <source>
        <dbReference type="SAM" id="MobiDB-lite"/>
    </source>
</evidence>
<reference evidence="3 4" key="1">
    <citation type="submission" date="2016-05" db="EMBL/GenBank/DDBJ databases">
        <title>A degradative enzymes factory behind the ericoid mycorrhizal symbiosis.</title>
        <authorList>
            <consortium name="DOE Joint Genome Institute"/>
            <person name="Martino E."/>
            <person name="Morin E."/>
            <person name="Grelet G."/>
            <person name="Kuo A."/>
            <person name="Kohler A."/>
            <person name="Daghino S."/>
            <person name="Barry K."/>
            <person name="Choi C."/>
            <person name="Cichocki N."/>
            <person name="Clum A."/>
            <person name="Copeland A."/>
            <person name="Hainaut M."/>
            <person name="Haridas S."/>
            <person name="Labutti K."/>
            <person name="Lindquist E."/>
            <person name="Lipzen A."/>
            <person name="Khouja H.-R."/>
            <person name="Murat C."/>
            <person name="Ohm R."/>
            <person name="Olson A."/>
            <person name="Spatafora J."/>
            <person name="Veneault-Fourrey C."/>
            <person name="Henrissat B."/>
            <person name="Grigoriev I."/>
            <person name="Martin F."/>
            <person name="Perotto S."/>
        </authorList>
    </citation>
    <scope>NUCLEOTIDE SEQUENCE [LARGE SCALE GENOMIC DNA]</scope>
    <source>
        <strain evidence="3 4">UAMH 7357</strain>
    </source>
</reference>